<proteinExistence type="predicted"/>
<dbReference type="NCBIfam" id="TIGR02098">
    <property type="entry name" value="MJ0042_CXXC"/>
    <property type="match status" value="1"/>
</dbReference>
<evidence type="ECO:0000259" key="3">
    <source>
        <dbReference type="Pfam" id="PF13719"/>
    </source>
</evidence>
<keyword evidence="5" id="KW-1185">Reference proteome</keyword>
<evidence type="ECO:0000256" key="2">
    <source>
        <dbReference type="SAM" id="Phobius"/>
    </source>
</evidence>
<dbReference type="InterPro" id="IPR011723">
    <property type="entry name" value="Znf/thioredoxin_put"/>
</dbReference>
<dbReference type="OrthoDB" id="5294582at2"/>
<dbReference type="EMBL" id="QJKB01000003">
    <property type="protein sequence ID" value="PXX44164.1"/>
    <property type="molecule type" value="Genomic_DNA"/>
</dbReference>
<keyword evidence="2" id="KW-0812">Transmembrane</keyword>
<protein>
    <submittedName>
        <fullName evidence="4">Putative Zn finger-like uncharacterized protein</fullName>
    </submittedName>
</protein>
<evidence type="ECO:0000313" key="5">
    <source>
        <dbReference type="Proteomes" id="UP000247792"/>
    </source>
</evidence>
<dbReference type="AlphaFoldDB" id="A0A318JKA1"/>
<dbReference type="InterPro" id="IPR021834">
    <property type="entry name" value="DUF3426"/>
</dbReference>
<comment type="caution">
    <text evidence="4">The sequence shown here is derived from an EMBL/GenBank/DDBJ whole genome shotgun (WGS) entry which is preliminary data.</text>
</comment>
<name>A0A318JKA1_9BURK</name>
<evidence type="ECO:0000256" key="1">
    <source>
        <dbReference type="SAM" id="MobiDB-lite"/>
    </source>
</evidence>
<accession>A0A318JKA1</accession>
<gene>
    <name evidence="4" type="ORF">DFR42_103433</name>
</gene>
<feature type="region of interest" description="Disordered" evidence="1">
    <location>
        <begin position="430"/>
        <end position="454"/>
    </location>
</feature>
<feature type="domain" description="Zinc finger/thioredoxin putative" evidence="3">
    <location>
        <begin position="3"/>
        <end position="39"/>
    </location>
</feature>
<feature type="region of interest" description="Disordered" evidence="1">
    <location>
        <begin position="44"/>
        <end position="71"/>
    </location>
</feature>
<keyword evidence="2" id="KW-0472">Membrane</keyword>
<evidence type="ECO:0000313" key="4">
    <source>
        <dbReference type="EMBL" id="PXX44164.1"/>
    </source>
</evidence>
<sequence length="620" mass="65661">MALATRCPHCQTAFKVANDQLKLHAGLVRCGSCQQTFNAVENLLPGEGQKPAPAPVSATAPARPASAPTATNATNAVTAAAATSAATSVATSVATNATAASPAAAALNAAASVKPVTPAKPQVSAAVPTPAAKPVVPETASVVAAENKAEAKAVPEEYLASLIEPEPDFEQTRIVPPSPVAPAGRFFPPEALPEDDASLPDSLVPPERPAPVGKPFSATARPATEVLAAISKAELEFEAETFDMPRDVKAAAQAPQPIPAAPVPVASTIAAPQLVKPVTAMAEPSAVAKPVVNKADAVPRQEPTLSTSSALDFDLGDGGFLLPVEEVHDTDIARMELETRAALMDPPTADWSVSEVPEEQSEKVASTNDKPNEFAATEMLSPNSINKVWRHKDHGDLAEPGDAVSLNDAVEEDTGKEPYLGDAEAALARQAAISEDSSSDPEAEQEKPNFVIQAEKQRGRKRMANIMLALMIILLIPLLLGQSAYILRNQLAVRLPQTKPWLLEACTYLKCQVTLPAQIEKIVVDSNELQNLAPERNVFMLVMQIQNQSDVPQTWPNIELVLNDIKDKPLLQRAFTPADYLTEKDKLEKGFAAGGEQNIKLYFELPALKAAGFHVGVFYP</sequence>
<feature type="region of interest" description="Disordered" evidence="1">
    <location>
        <begin position="346"/>
        <end position="371"/>
    </location>
</feature>
<dbReference type="Proteomes" id="UP000247792">
    <property type="component" value="Unassembled WGS sequence"/>
</dbReference>
<organism evidence="4 5">
    <name type="scientific">Undibacterium pigrum</name>
    <dbReference type="NCBI Taxonomy" id="401470"/>
    <lineage>
        <taxon>Bacteria</taxon>
        <taxon>Pseudomonadati</taxon>
        <taxon>Pseudomonadota</taxon>
        <taxon>Betaproteobacteria</taxon>
        <taxon>Burkholderiales</taxon>
        <taxon>Oxalobacteraceae</taxon>
        <taxon>Undibacterium</taxon>
    </lineage>
</organism>
<dbReference type="Pfam" id="PF13719">
    <property type="entry name" value="Zn_ribbon_5"/>
    <property type="match status" value="1"/>
</dbReference>
<dbReference type="RefSeq" id="WP_110255404.1">
    <property type="nucleotide sequence ID" value="NZ_QJKB01000003.1"/>
</dbReference>
<feature type="transmembrane region" description="Helical" evidence="2">
    <location>
        <begin position="466"/>
        <end position="487"/>
    </location>
</feature>
<reference evidence="4 5" key="1">
    <citation type="submission" date="2018-05" db="EMBL/GenBank/DDBJ databases">
        <title>Genomic Encyclopedia of Type Strains, Phase IV (KMG-IV): sequencing the most valuable type-strain genomes for metagenomic binning, comparative biology and taxonomic classification.</title>
        <authorList>
            <person name="Goeker M."/>
        </authorList>
    </citation>
    <scope>NUCLEOTIDE SEQUENCE [LARGE SCALE GENOMIC DNA]</scope>
    <source>
        <strain evidence="4 5">DSM 19792</strain>
    </source>
</reference>
<feature type="compositionally biased region" description="Low complexity" evidence="1">
    <location>
        <begin position="55"/>
        <end position="71"/>
    </location>
</feature>
<keyword evidence="2" id="KW-1133">Transmembrane helix</keyword>
<dbReference type="Pfam" id="PF11906">
    <property type="entry name" value="DUF3426"/>
    <property type="match status" value="1"/>
</dbReference>